<gene>
    <name evidence="1" type="ORF">ERS007739_01039</name>
</gene>
<sequence length="30" mass="3292">MPTSSSSWVAPVDIIMMRSRGLILPSTTRT</sequence>
<comment type="caution">
    <text evidence="1">The sequence shown here is derived from an EMBL/GenBank/DDBJ whole genome shotgun (WGS) entry which is preliminary data.</text>
</comment>
<dbReference type="EMBL" id="CSBK01000356">
    <property type="protein sequence ID" value="COX30115.1"/>
    <property type="molecule type" value="Genomic_DNA"/>
</dbReference>
<protein>
    <submittedName>
        <fullName evidence="1">Uncharacterized protein</fullName>
    </submittedName>
</protein>
<name>A0A916L8Z6_MYCTX</name>
<accession>A0A916L8Z6</accession>
<evidence type="ECO:0000313" key="2">
    <source>
        <dbReference type="Proteomes" id="UP000039021"/>
    </source>
</evidence>
<organism evidence="1 2">
    <name type="scientific">Mycobacterium tuberculosis</name>
    <dbReference type="NCBI Taxonomy" id="1773"/>
    <lineage>
        <taxon>Bacteria</taxon>
        <taxon>Bacillati</taxon>
        <taxon>Actinomycetota</taxon>
        <taxon>Actinomycetes</taxon>
        <taxon>Mycobacteriales</taxon>
        <taxon>Mycobacteriaceae</taxon>
        <taxon>Mycobacterium</taxon>
        <taxon>Mycobacterium tuberculosis complex</taxon>
    </lineage>
</organism>
<dbReference type="Proteomes" id="UP000039021">
    <property type="component" value="Unassembled WGS sequence"/>
</dbReference>
<dbReference type="AlphaFoldDB" id="A0A916L8Z6"/>
<reference evidence="2" key="1">
    <citation type="submission" date="2015-03" db="EMBL/GenBank/DDBJ databases">
        <authorList>
            <consortium name="Pathogen Informatics"/>
        </authorList>
    </citation>
    <scope>NUCLEOTIDE SEQUENCE [LARGE SCALE GENOMIC DNA]</scope>
    <source>
        <strain evidence="2">N09902308</strain>
    </source>
</reference>
<evidence type="ECO:0000313" key="1">
    <source>
        <dbReference type="EMBL" id="COX30115.1"/>
    </source>
</evidence>
<proteinExistence type="predicted"/>